<gene>
    <name evidence="3" type="ORF">IAC32_01230</name>
</gene>
<dbReference type="EMBL" id="JADIMR010000017">
    <property type="protein sequence ID" value="MBO8446358.1"/>
    <property type="molecule type" value="Genomic_DNA"/>
</dbReference>
<proteinExistence type="predicted"/>
<comment type="caution">
    <text evidence="3">The sequence shown here is derived from an EMBL/GenBank/DDBJ whole genome shotgun (WGS) entry which is preliminary data.</text>
</comment>
<dbReference type="Proteomes" id="UP000823637">
    <property type="component" value="Unassembled WGS sequence"/>
</dbReference>
<dbReference type="Pfam" id="PF13648">
    <property type="entry name" value="Lipocalin_4"/>
    <property type="match status" value="1"/>
</dbReference>
<dbReference type="PROSITE" id="PS51257">
    <property type="entry name" value="PROKAR_LIPOPROTEIN"/>
    <property type="match status" value="1"/>
</dbReference>
<accession>A0A9D9HDW2</accession>
<evidence type="ECO:0000313" key="4">
    <source>
        <dbReference type="Proteomes" id="UP000823637"/>
    </source>
</evidence>
<name>A0A9D9HDW2_9BACT</name>
<reference evidence="3" key="2">
    <citation type="journal article" date="2021" name="PeerJ">
        <title>Extensive microbial diversity within the chicken gut microbiome revealed by metagenomics and culture.</title>
        <authorList>
            <person name="Gilroy R."/>
            <person name="Ravi A."/>
            <person name="Getino M."/>
            <person name="Pursley I."/>
            <person name="Horton D.L."/>
            <person name="Alikhan N.F."/>
            <person name="Baker D."/>
            <person name="Gharbi K."/>
            <person name="Hall N."/>
            <person name="Watson M."/>
            <person name="Adriaenssens E.M."/>
            <person name="Foster-Nyarko E."/>
            <person name="Jarju S."/>
            <person name="Secka A."/>
            <person name="Antonio M."/>
            <person name="Oren A."/>
            <person name="Chaudhuri R.R."/>
            <person name="La Ragione R."/>
            <person name="Hildebrand F."/>
            <person name="Pallen M.J."/>
        </authorList>
    </citation>
    <scope>NUCLEOTIDE SEQUENCE</scope>
    <source>
        <strain evidence="3">D3-1215</strain>
    </source>
</reference>
<evidence type="ECO:0000256" key="1">
    <source>
        <dbReference type="SAM" id="SignalP"/>
    </source>
</evidence>
<evidence type="ECO:0000259" key="2">
    <source>
        <dbReference type="Pfam" id="PF13648"/>
    </source>
</evidence>
<organism evidence="3 4">
    <name type="scientific">Candidatus Enterocola intestinipullorum</name>
    <dbReference type="NCBI Taxonomy" id="2840783"/>
    <lineage>
        <taxon>Bacteria</taxon>
        <taxon>Pseudomonadati</taxon>
        <taxon>Bacteroidota</taxon>
        <taxon>Bacteroidia</taxon>
        <taxon>Bacteroidales</taxon>
        <taxon>Candidatus Enterocola</taxon>
    </lineage>
</organism>
<dbReference type="AlphaFoldDB" id="A0A9D9HDW2"/>
<sequence>MKQLKLLFTAIILLFSAVSCEETDPYSYLKIQGTWLLQAVNDYPVDTDTRTVAVFSEKDACTVALMYDNNGSQKWQVNDGLSWNFHGTVLEISGMDANNNVFVQNNTFLSVDDNTLVFTVNGVESQAGGSTGSYNCKFSRVLADSRNYSGTWECLHADGVTNPGIRIRLDGNHAMSVFSLENGTWQQKLSAEYFTYNGFIAINYTDSDSGLPACGTWDYDMAASGNSVTWLWTKKSGETQNTMLFQKVNE</sequence>
<dbReference type="InterPro" id="IPR024311">
    <property type="entry name" value="Lipocalin-like"/>
</dbReference>
<feature type="domain" description="Lipocalin-like" evidence="2">
    <location>
        <begin position="31"/>
        <end position="118"/>
    </location>
</feature>
<reference evidence="3" key="1">
    <citation type="submission" date="2020-10" db="EMBL/GenBank/DDBJ databases">
        <authorList>
            <person name="Gilroy R."/>
        </authorList>
    </citation>
    <scope>NUCLEOTIDE SEQUENCE</scope>
    <source>
        <strain evidence="3">D3-1215</strain>
    </source>
</reference>
<feature type="chain" id="PRO_5039107455" description="Lipocalin-like domain-containing protein" evidence="1">
    <location>
        <begin position="22"/>
        <end position="250"/>
    </location>
</feature>
<protein>
    <recommendedName>
        <fullName evidence="2">Lipocalin-like domain-containing protein</fullName>
    </recommendedName>
</protein>
<evidence type="ECO:0000313" key="3">
    <source>
        <dbReference type="EMBL" id="MBO8446358.1"/>
    </source>
</evidence>
<feature type="signal peptide" evidence="1">
    <location>
        <begin position="1"/>
        <end position="21"/>
    </location>
</feature>
<keyword evidence="1" id="KW-0732">Signal</keyword>